<gene>
    <name evidence="2" type="ORF">OSTQU699_LOCUS899</name>
</gene>
<accession>A0A8S1IQ71</accession>
<organism evidence="2 3">
    <name type="scientific">Ostreobium quekettii</name>
    <dbReference type="NCBI Taxonomy" id="121088"/>
    <lineage>
        <taxon>Eukaryota</taxon>
        <taxon>Viridiplantae</taxon>
        <taxon>Chlorophyta</taxon>
        <taxon>core chlorophytes</taxon>
        <taxon>Ulvophyceae</taxon>
        <taxon>TCBD clade</taxon>
        <taxon>Bryopsidales</taxon>
        <taxon>Ostreobineae</taxon>
        <taxon>Ostreobiaceae</taxon>
        <taxon>Ostreobium</taxon>
    </lineage>
</organism>
<feature type="compositionally biased region" description="Polar residues" evidence="1">
    <location>
        <begin position="98"/>
        <end position="110"/>
    </location>
</feature>
<sequence length="411" mass="43355">MQSTTEKQGGDLDFDVFGIGVRRPHSAGVGRRGRRSLSTPRDDSAAGEVDSVPPRPRSAPLASGGPVGGQHLADADLEASSNVKPGSFLGEGPVAMQAATSELNDQSSRRSAPMPARVRQAEKIPPEGDLIPTRIDDQRGLAVGNSQQPETRSDSYAASQRLAASRRSMAPSSTVPDHEWDLDVELLPDSSTSKSPSGTILQDRIQADAGHNSASASSQEPDPGGYIPSFASKPRVSRPKGQVQINKAVADQGELNSGSPGGPRRRKMGFADPEQGMAVPQKKAGTAQEGIKAVEKASSSDAQEEEQARSSMLAAMRRREELLQKQTEKDAKKEAAVAVRKRTESAGSPAPQLTSRASPAMVSATGGIARSLADLGIEDGSSTTESEKGCWTTPGCTCNTARAFTWFPKYR</sequence>
<feature type="compositionally biased region" description="Polar residues" evidence="1">
    <location>
        <begin position="144"/>
        <end position="156"/>
    </location>
</feature>
<feature type="region of interest" description="Disordered" evidence="1">
    <location>
        <begin position="1"/>
        <end position="362"/>
    </location>
</feature>
<evidence type="ECO:0000313" key="3">
    <source>
        <dbReference type="Proteomes" id="UP000708148"/>
    </source>
</evidence>
<feature type="compositionally biased region" description="Polar residues" evidence="1">
    <location>
        <begin position="189"/>
        <end position="200"/>
    </location>
</feature>
<name>A0A8S1IQ71_9CHLO</name>
<evidence type="ECO:0000256" key="1">
    <source>
        <dbReference type="SAM" id="MobiDB-lite"/>
    </source>
</evidence>
<evidence type="ECO:0000313" key="2">
    <source>
        <dbReference type="EMBL" id="CAD7695538.1"/>
    </source>
</evidence>
<comment type="caution">
    <text evidence="2">The sequence shown here is derived from an EMBL/GenBank/DDBJ whole genome shotgun (WGS) entry which is preliminary data.</text>
</comment>
<keyword evidence="3" id="KW-1185">Reference proteome</keyword>
<dbReference type="EMBL" id="CAJHUC010000359">
    <property type="protein sequence ID" value="CAD7695538.1"/>
    <property type="molecule type" value="Genomic_DNA"/>
</dbReference>
<proteinExistence type="predicted"/>
<dbReference type="AlphaFoldDB" id="A0A8S1IQ71"/>
<feature type="compositionally biased region" description="Low complexity" evidence="1">
    <location>
        <begin position="157"/>
        <end position="170"/>
    </location>
</feature>
<dbReference type="Proteomes" id="UP000708148">
    <property type="component" value="Unassembled WGS sequence"/>
</dbReference>
<protein>
    <submittedName>
        <fullName evidence="2">Uncharacterized protein</fullName>
    </submittedName>
</protein>
<reference evidence="2" key="1">
    <citation type="submission" date="2020-12" db="EMBL/GenBank/DDBJ databases">
        <authorList>
            <person name="Iha C."/>
        </authorList>
    </citation>
    <scope>NUCLEOTIDE SEQUENCE</scope>
</reference>
<feature type="compositionally biased region" description="Basic and acidic residues" evidence="1">
    <location>
        <begin position="317"/>
        <end position="335"/>
    </location>
</feature>